<reference evidence="1" key="1">
    <citation type="journal article" date="2021" name="Microb. Physiol.">
        <title>Proteogenomic Insights into the Physiology of Marine, Sulfate-Reducing, Filamentous Desulfonema limicola and Desulfonema magnum.</title>
        <authorList>
            <person name="Schnaars V."/>
            <person name="Wohlbrand L."/>
            <person name="Scheve S."/>
            <person name="Hinrichs C."/>
            <person name="Reinhardt R."/>
            <person name="Rabus R."/>
        </authorList>
    </citation>
    <scope>NUCLEOTIDE SEQUENCE</scope>
    <source>
        <strain evidence="1">4be13</strain>
    </source>
</reference>
<keyword evidence="2" id="KW-1185">Reference proteome</keyword>
<dbReference type="AlphaFoldDB" id="A0A975BTT1"/>
<dbReference type="KEGG" id="dmm:dnm_076810"/>
<name>A0A975BTT1_9BACT</name>
<dbReference type="Proteomes" id="UP000663722">
    <property type="component" value="Chromosome"/>
</dbReference>
<evidence type="ECO:0000313" key="1">
    <source>
        <dbReference type="EMBL" id="QTA91610.1"/>
    </source>
</evidence>
<organism evidence="1 2">
    <name type="scientific">Desulfonema magnum</name>
    <dbReference type="NCBI Taxonomy" id="45655"/>
    <lineage>
        <taxon>Bacteria</taxon>
        <taxon>Pseudomonadati</taxon>
        <taxon>Thermodesulfobacteriota</taxon>
        <taxon>Desulfobacteria</taxon>
        <taxon>Desulfobacterales</taxon>
        <taxon>Desulfococcaceae</taxon>
        <taxon>Desulfonema</taxon>
    </lineage>
</organism>
<dbReference type="EMBL" id="CP061800">
    <property type="protein sequence ID" value="QTA91610.1"/>
    <property type="molecule type" value="Genomic_DNA"/>
</dbReference>
<protein>
    <submittedName>
        <fullName evidence="1">Uncharacterized protein</fullName>
    </submittedName>
</protein>
<proteinExistence type="predicted"/>
<sequence length="45" mass="5061">MLFADISDFSAVRWKNFIKSGLKSDVGIKLAGWQSERTFPSVEVV</sequence>
<accession>A0A975BTT1</accession>
<gene>
    <name evidence="1" type="ORF">dnm_076810</name>
</gene>
<evidence type="ECO:0000313" key="2">
    <source>
        <dbReference type="Proteomes" id="UP000663722"/>
    </source>
</evidence>